<evidence type="ECO:0000313" key="1">
    <source>
        <dbReference type="EMBL" id="KAF2657850.1"/>
    </source>
</evidence>
<protein>
    <submittedName>
        <fullName evidence="1">Putative short-chain dehydrogenase</fullName>
    </submittedName>
</protein>
<reference evidence="1" key="1">
    <citation type="journal article" date="2020" name="Stud. Mycol.">
        <title>101 Dothideomycetes genomes: a test case for predicting lifestyles and emergence of pathogens.</title>
        <authorList>
            <person name="Haridas S."/>
            <person name="Albert R."/>
            <person name="Binder M."/>
            <person name="Bloem J."/>
            <person name="Labutti K."/>
            <person name="Salamov A."/>
            <person name="Andreopoulos B."/>
            <person name="Baker S."/>
            <person name="Barry K."/>
            <person name="Bills G."/>
            <person name="Bluhm B."/>
            <person name="Cannon C."/>
            <person name="Castanera R."/>
            <person name="Culley D."/>
            <person name="Daum C."/>
            <person name="Ezra D."/>
            <person name="Gonzalez J."/>
            <person name="Henrissat B."/>
            <person name="Kuo A."/>
            <person name="Liang C."/>
            <person name="Lipzen A."/>
            <person name="Lutzoni F."/>
            <person name="Magnuson J."/>
            <person name="Mondo S."/>
            <person name="Nolan M."/>
            <person name="Ohm R."/>
            <person name="Pangilinan J."/>
            <person name="Park H.-J."/>
            <person name="Ramirez L."/>
            <person name="Alfaro M."/>
            <person name="Sun H."/>
            <person name="Tritt A."/>
            <person name="Yoshinaga Y."/>
            <person name="Zwiers L.-H."/>
            <person name="Turgeon B."/>
            <person name="Goodwin S."/>
            <person name="Spatafora J."/>
            <person name="Crous P."/>
            <person name="Grigoriev I."/>
        </authorList>
    </citation>
    <scope>NUCLEOTIDE SEQUENCE</scope>
    <source>
        <strain evidence="1">CBS 122681</strain>
    </source>
</reference>
<sequence length="318" mass="35352">MAGTILLTGANSSLGIPAVEHLLTTYPDHTALLTVRDDSESDINTQRLRETISRFRNAKVKIKALDLASLTAVHTFADQIRFDISNTEYPPLSAIIANAYYWNLVKGPEITPDGFDKTIQVAHIAHSALILRLLGSFGEKGRIVLLSSEAHWSGKNFMQKYAPIIPEDLDELIRPFCDADKSGRGFQRYSTAKLAVTTWLYPLNRYLQADASLSKICAVAIDPGNLIDSRALFVLKPLLPLLKLAMGPKLRRSAPAGVDVIELSVNAKYVDKRAYYTMSQESESSPDSKDEEKQEKLWNKTLEWAKITSEKTTLKLAS</sequence>
<dbReference type="SUPFAM" id="SSF51735">
    <property type="entry name" value="NAD(P)-binding Rossmann-fold domains"/>
    <property type="match status" value="1"/>
</dbReference>
<evidence type="ECO:0000313" key="2">
    <source>
        <dbReference type="Proteomes" id="UP000799324"/>
    </source>
</evidence>
<dbReference type="InterPro" id="IPR036291">
    <property type="entry name" value="NAD(P)-bd_dom_sf"/>
</dbReference>
<dbReference type="GO" id="GO:0005789">
    <property type="term" value="C:endoplasmic reticulum membrane"/>
    <property type="evidence" value="ECO:0007669"/>
    <property type="project" value="TreeGrafter"/>
</dbReference>
<dbReference type="Gene3D" id="3.40.50.720">
    <property type="entry name" value="NAD(P)-binding Rossmann-like Domain"/>
    <property type="match status" value="1"/>
</dbReference>
<dbReference type="EMBL" id="MU004321">
    <property type="protein sequence ID" value="KAF2657850.1"/>
    <property type="molecule type" value="Genomic_DNA"/>
</dbReference>
<dbReference type="InterPro" id="IPR051593">
    <property type="entry name" value="Ergosterol_Biosynth_ERG27"/>
</dbReference>
<organism evidence="1 2">
    <name type="scientific">Lophiostoma macrostomum CBS 122681</name>
    <dbReference type="NCBI Taxonomy" id="1314788"/>
    <lineage>
        <taxon>Eukaryota</taxon>
        <taxon>Fungi</taxon>
        <taxon>Dikarya</taxon>
        <taxon>Ascomycota</taxon>
        <taxon>Pezizomycotina</taxon>
        <taxon>Dothideomycetes</taxon>
        <taxon>Pleosporomycetidae</taxon>
        <taxon>Pleosporales</taxon>
        <taxon>Lophiostomataceae</taxon>
        <taxon>Lophiostoma</taxon>
    </lineage>
</organism>
<dbReference type="OrthoDB" id="191139at2759"/>
<dbReference type="GO" id="GO:0005811">
    <property type="term" value="C:lipid droplet"/>
    <property type="evidence" value="ECO:0007669"/>
    <property type="project" value="TreeGrafter"/>
</dbReference>
<keyword evidence="2" id="KW-1185">Reference proteome</keyword>
<proteinExistence type="predicted"/>
<dbReference type="GO" id="GO:0005741">
    <property type="term" value="C:mitochondrial outer membrane"/>
    <property type="evidence" value="ECO:0007669"/>
    <property type="project" value="TreeGrafter"/>
</dbReference>
<accession>A0A6A6TDD6</accession>
<dbReference type="Proteomes" id="UP000799324">
    <property type="component" value="Unassembled WGS sequence"/>
</dbReference>
<name>A0A6A6TDD6_9PLEO</name>
<dbReference type="PANTHER" id="PTHR43647">
    <property type="entry name" value="DEHYDROGENASE"/>
    <property type="match status" value="1"/>
</dbReference>
<dbReference type="PANTHER" id="PTHR43647:SF4">
    <property type="entry name" value="KETOREDUCTASE (KR) DOMAIN-CONTAINING PROTEIN"/>
    <property type="match status" value="1"/>
</dbReference>
<gene>
    <name evidence="1" type="ORF">K491DRAFT_703244</name>
</gene>
<dbReference type="GO" id="GO:0000253">
    <property type="term" value="F:3-beta-hydroxysteroid 3-dehydrogenase (NADP+) activity"/>
    <property type="evidence" value="ECO:0007669"/>
    <property type="project" value="TreeGrafter"/>
</dbReference>
<dbReference type="AlphaFoldDB" id="A0A6A6TDD6"/>